<evidence type="ECO:0000313" key="5">
    <source>
        <dbReference type="Proteomes" id="UP000177122"/>
    </source>
</evidence>
<dbReference type="PROSITE" id="PS50110">
    <property type="entry name" value="RESPONSE_REGULATORY"/>
    <property type="match status" value="1"/>
</dbReference>
<sequence length="133" mass="14627">MPKEKKEPTILIIDDDSFLLDMYALKFSQKNFHVTTASGTLEALEKLRGGFVPEIMVVDLVMPAMDGFEFLEVVRGEKLVKDSLVIILSNLGEQEDIDRGLGLGAAGYIIKASATPSEVVEKVSEVLGKRDKK</sequence>
<dbReference type="InterPro" id="IPR011006">
    <property type="entry name" value="CheY-like_superfamily"/>
</dbReference>
<dbReference type="Proteomes" id="UP000177122">
    <property type="component" value="Unassembled WGS sequence"/>
</dbReference>
<evidence type="ECO:0000259" key="3">
    <source>
        <dbReference type="PROSITE" id="PS50110"/>
    </source>
</evidence>
<evidence type="ECO:0000256" key="1">
    <source>
        <dbReference type="ARBA" id="ARBA00022553"/>
    </source>
</evidence>
<gene>
    <name evidence="4" type="ORF">A2845_01305</name>
</gene>
<dbReference type="GO" id="GO:0000160">
    <property type="term" value="P:phosphorelay signal transduction system"/>
    <property type="evidence" value="ECO:0007669"/>
    <property type="project" value="InterPro"/>
</dbReference>
<dbReference type="Gene3D" id="3.40.50.2300">
    <property type="match status" value="1"/>
</dbReference>
<dbReference type="InterPro" id="IPR001789">
    <property type="entry name" value="Sig_transdc_resp-reg_receiver"/>
</dbReference>
<keyword evidence="1 2" id="KW-0597">Phosphoprotein</keyword>
<dbReference type="PANTHER" id="PTHR44591">
    <property type="entry name" value="STRESS RESPONSE REGULATOR PROTEIN 1"/>
    <property type="match status" value="1"/>
</dbReference>
<dbReference type="PANTHER" id="PTHR44591:SF3">
    <property type="entry name" value="RESPONSE REGULATORY DOMAIN-CONTAINING PROTEIN"/>
    <property type="match status" value="1"/>
</dbReference>
<dbReference type="AlphaFoldDB" id="A0A1G2CZE8"/>
<accession>A0A1G2CZE8</accession>
<feature type="domain" description="Response regulatory" evidence="3">
    <location>
        <begin position="9"/>
        <end position="126"/>
    </location>
</feature>
<feature type="modified residue" description="4-aspartylphosphate" evidence="2">
    <location>
        <position position="59"/>
    </location>
</feature>
<dbReference type="SUPFAM" id="SSF52172">
    <property type="entry name" value="CheY-like"/>
    <property type="match status" value="1"/>
</dbReference>
<reference evidence="4 5" key="1">
    <citation type="journal article" date="2016" name="Nat. Commun.">
        <title>Thousands of microbial genomes shed light on interconnected biogeochemical processes in an aquifer system.</title>
        <authorList>
            <person name="Anantharaman K."/>
            <person name="Brown C.T."/>
            <person name="Hug L.A."/>
            <person name="Sharon I."/>
            <person name="Castelle C.J."/>
            <person name="Probst A.J."/>
            <person name="Thomas B.C."/>
            <person name="Singh A."/>
            <person name="Wilkins M.J."/>
            <person name="Karaoz U."/>
            <person name="Brodie E.L."/>
            <person name="Williams K.H."/>
            <person name="Hubbard S.S."/>
            <person name="Banfield J.F."/>
        </authorList>
    </citation>
    <scope>NUCLEOTIDE SEQUENCE [LARGE SCALE GENOMIC DNA]</scope>
</reference>
<name>A0A1G2CZE8_9BACT</name>
<dbReference type="InterPro" id="IPR050595">
    <property type="entry name" value="Bact_response_regulator"/>
</dbReference>
<evidence type="ECO:0000313" key="4">
    <source>
        <dbReference type="EMBL" id="OGZ06040.1"/>
    </source>
</evidence>
<dbReference type="SMART" id="SM00448">
    <property type="entry name" value="REC"/>
    <property type="match status" value="1"/>
</dbReference>
<dbReference type="EMBL" id="MHLI01000005">
    <property type="protein sequence ID" value="OGZ06040.1"/>
    <property type="molecule type" value="Genomic_DNA"/>
</dbReference>
<evidence type="ECO:0000256" key="2">
    <source>
        <dbReference type="PROSITE-ProRule" id="PRU00169"/>
    </source>
</evidence>
<organism evidence="4 5">
    <name type="scientific">Candidatus Lloydbacteria bacterium RIFCSPHIGHO2_01_FULL_49_22</name>
    <dbReference type="NCBI Taxonomy" id="1798658"/>
    <lineage>
        <taxon>Bacteria</taxon>
        <taxon>Candidatus Lloydiibacteriota</taxon>
    </lineage>
</organism>
<protein>
    <recommendedName>
        <fullName evidence="3">Response regulatory domain-containing protein</fullName>
    </recommendedName>
</protein>
<dbReference type="Pfam" id="PF00072">
    <property type="entry name" value="Response_reg"/>
    <property type="match status" value="1"/>
</dbReference>
<proteinExistence type="predicted"/>
<comment type="caution">
    <text evidence="4">The sequence shown here is derived from an EMBL/GenBank/DDBJ whole genome shotgun (WGS) entry which is preliminary data.</text>
</comment>